<keyword evidence="9" id="KW-1185">Reference proteome</keyword>
<evidence type="ECO:0000256" key="2">
    <source>
        <dbReference type="ARBA" id="ARBA00022840"/>
    </source>
</evidence>
<accession>A0ABY2SN31</accession>
<dbReference type="SUPFAM" id="SSF55785">
    <property type="entry name" value="PYP-like sensor domain (PAS domain)"/>
    <property type="match status" value="1"/>
</dbReference>
<keyword evidence="8" id="KW-0418">Kinase</keyword>
<keyword evidence="6" id="KW-0804">Transcription</keyword>
<keyword evidence="5" id="KW-0238">DNA-binding</keyword>
<dbReference type="InterPro" id="IPR000014">
    <property type="entry name" value="PAS"/>
</dbReference>
<dbReference type="NCBIfam" id="NF008485">
    <property type="entry name" value="PRK11388.1"/>
    <property type="match status" value="1"/>
</dbReference>
<dbReference type="SUPFAM" id="SSF52540">
    <property type="entry name" value="P-loop containing nucleoside triphosphate hydrolases"/>
    <property type="match status" value="1"/>
</dbReference>
<dbReference type="SMART" id="SM00091">
    <property type="entry name" value="PAS"/>
    <property type="match status" value="1"/>
</dbReference>
<evidence type="ECO:0000256" key="4">
    <source>
        <dbReference type="ARBA" id="ARBA00023015"/>
    </source>
</evidence>
<evidence type="ECO:0000313" key="8">
    <source>
        <dbReference type="EMBL" id="TKI07297.1"/>
    </source>
</evidence>
<dbReference type="RefSeq" id="WP_136989581.1">
    <property type="nucleotide sequence ID" value="NZ_SZPQ01000006.1"/>
</dbReference>
<dbReference type="InterPro" id="IPR002197">
    <property type="entry name" value="HTH_Fis"/>
</dbReference>
<reference evidence="8 9" key="1">
    <citation type="submission" date="2019-04" db="EMBL/GenBank/DDBJ databases">
        <authorList>
            <person name="Li M."/>
            <person name="Gao C."/>
        </authorList>
    </citation>
    <scope>NUCLEOTIDE SEQUENCE [LARGE SCALE GENOMIC DNA]</scope>
    <source>
        <strain evidence="8 9">BGMRC 2031</strain>
    </source>
</reference>
<sequence length="638" mass="70757">MSDKGAPPAPDNRDAVLAAAWRRSETRLRPDIWRMPPRASGMTFQSLCQRQRDVLVLAQATLEDAWEYMAPRPCVLQIMNASGCVLWQCGAVEVTERLAVLGILPGCYWSEDYLGANAPALAIHTAAPVRLSGGQHFKAALHPWHCCATPVFDSTGRLQAAIALIAPAGQQADADLALTLALAREVGDVLHTDSLLAENNRHLNALYALLEGVEDGVLAWDRQQRVQYLNQHAADMLALDGVASVGKRLDELLILPALVQNAMRQHTPLSRVEVTFETLRQAFLPLQLTLKPVQDGDHYGFIALLHPIAQLRQLIHLQSVRQARTFETMPAGSADMRRLLRYGRRAAQDDHAMLLCGEGGVGKMALAQAIHAASDRRDGPWLAVDLQTVTLRDMARELLGCDASEGDAGQPGKFELANGGTLYLEHIEYLSPELQSSLLQMLKTGRIMRQNSSRILPANVRLIAASAANLPQLVQAGRFRRQLFYTLRSFAIEIPPLRRRPADIPALVDHHLRLLETHYHRKYQIDQEALAQLTRYRWPGNDEELEGMIERAAMVCRQQRIRLADLPEHLAAEASGPEDSTTPSSAFSLAETERQAILRAARAGQGQPQAIARLLGIGRTTLWRKLRLYGIDLTQFRQ</sequence>
<dbReference type="Pfam" id="PF02954">
    <property type="entry name" value="HTH_8"/>
    <property type="match status" value="1"/>
</dbReference>
<evidence type="ECO:0000256" key="1">
    <source>
        <dbReference type="ARBA" id="ARBA00022741"/>
    </source>
</evidence>
<dbReference type="PANTHER" id="PTHR32071">
    <property type="entry name" value="TRANSCRIPTIONAL REGULATORY PROTEIN"/>
    <property type="match status" value="1"/>
</dbReference>
<dbReference type="Gene3D" id="3.30.450.20">
    <property type="entry name" value="PAS domain"/>
    <property type="match status" value="1"/>
</dbReference>
<dbReference type="InterPro" id="IPR027417">
    <property type="entry name" value="P-loop_NTPase"/>
</dbReference>
<keyword evidence="1" id="KW-0547">Nucleotide-binding</keyword>
<dbReference type="EMBL" id="SZPQ01000006">
    <property type="protein sequence ID" value="TKI07297.1"/>
    <property type="molecule type" value="Genomic_DNA"/>
</dbReference>
<dbReference type="InterPro" id="IPR013767">
    <property type="entry name" value="PAS_fold"/>
</dbReference>
<keyword evidence="2" id="KW-0067">ATP-binding</keyword>
<dbReference type="GO" id="GO:0016301">
    <property type="term" value="F:kinase activity"/>
    <property type="evidence" value="ECO:0007669"/>
    <property type="project" value="UniProtKB-KW"/>
</dbReference>
<dbReference type="InterPro" id="IPR009057">
    <property type="entry name" value="Homeodomain-like_sf"/>
</dbReference>
<dbReference type="PANTHER" id="PTHR32071:SF117">
    <property type="entry name" value="PTS-DEPENDENT DIHYDROXYACETONE KINASE OPERON REGULATORY PROTEIN-RELATED"/>
    <property type="match status" value="1"/>
</dbReference>
<dbReference type="Pfam" id="PF25601">
    <property type="entry name" value="AAA_lid_14"/>
    <property type="match status" value="1"/>
</dbReference>
<evidence type="ECO:0000256" key="3">
    <source>
        <dbReference type="ARBA" id="ARBA00023012"/>
    </source>
</evidence>
<dbReference type="Gene3D" id="1.10.8.60">
    <property type="match status" value="1"/>
</dbReference>
<keyword evidence="8" id="KW-0808">Transferase</keyword>
<evidence type="ECO:0000259" key="7">
    <source>
        <dbReference type="PROSITE" id="PS50045"/>
    </source>
</evidence>
<proteinExistence type="predicted"/>
<dbReference type="PROSITE" id="PS50045">
    <property type="entry name" value="SIGMA54_INTERACT_4"/>
    <property type="match status" value="1"/>
</dbReference>
<dbReference type="SUPFAM" id="SSF46689">
    <property type="entry name" value="Homeodomain-like"/>
    <property type="match status" value="1"/>
</dbReference>
<dbReference type="CDD" id="cd00009">
    <property type="entry name" value="AAA"/>
    <property type="match status" value="1"/>
</dbReference>
<feature type="domain" description="Sigma-54 factor interaction" evidence="7">
    <location>
        <begin position="329"/>
        <end position="554"/>
    </location>
</feature>
<dbReference type="Gene3D" id="1.10.10.60">
    <property type="entry name" value="Homeodomain-like"/>
    <property type="match status" value="1"/>
</dbReference>
<dbReference type="Pfam" id="PF00158">
    <property type="entry name" value="Sigma54_activat"/>
    <property type="match status" value="1"/>
</dbReference>
<dbReference type="Gene3D" id="3.40.50.300">
    <property type="entry name" value="P-loop containing nucleotide triphosphate hydrolases"/>
    <property type="match status" value="1"/>
</dbReference>
<dbReference type="InterPro" id="IPR035965">
    <property type="entry name" value="PAS-like_dom_sf"/>
</dbReference>
<keyword evidence="3" id="KW-0902">Two-component regulatory system</keyword>
<dbReference type="InterPro" id="IPR029016">
    <property type="entry name" value="GAF-like_dom_sf"/>
</dbReference>
<organism evidence="8 9">
    <name type="scientific">Martelella alba</name>
    <dbReference type="NCBI Taxonomy" id="2590451"/>
    <lineage>
        <taxon>Bacteria</taxon>
        <taxon>Pseudomonadati</taxon>
        <taxon>Pseudomonadota</taxon>
        <taxon>Alphaproteobacteria</taxon>
        <taxon>Hyphomicrobiales</taxon>
        <taxon>Aurantimonadaceae</taxon>
        <taxon>Martelella</taxon>
    </lineage>
</organism>
<dbReference type="CDD" id="cd00130">
    <property type="entry name" value="PAS"/>
    <property type="match status" value="1"/>
</dbReference>
<evidence type="ECO:0000256" key="5">
    <source>
        <dbReference type="ARBA" id="ARBA00023125"/>
    </source>
</evidence>
<dbReference type="InterPro" id="IPR002078">
    <property type="entry name" value="Sigma_54_int"/>
</dbReference>
<gene>
    <name evidence="8" type="primary">dhaR</name>
    <name evidence="8" type="ORF">FCN80_07060</name>
</gene>
<keyword evidence="4" id="KW-0805">Transcription regulation</keyword>
<dbReference type="Gene3D" id="3.30.450.40">
    <property type="match status" value="1"/>
</dbReference>
<protein>
    <submittedName>
        <fullName evidence="8">PTS-dependent dihydroxyacetone kinase operon transcriptional regulator DhaR</fullName>
    </submittedName>
</protein>
<evidence type="ECO:0000313" key="9">
    <source>
        <dbReference type="Proteomes" id="UP000305202"/>
    </source>
</evidence>
<dbReference type="InterPro" id="IPR058031">
    <property type="entry name" value="AAA_lid_NorR"/>
</dbReference>
<dbReference type="Pfam" id="PF00989">
    <property type="entry name" value="PAS"/>
    <property type="match status" value="1"/>
</dbReference>
<comment type="caution">
    <text evidence="8">The sequence shown here is derived from an EMBL/GenBank/DDBJ whole genome shotgun (WGS) entry which is preliminary data.</text>
</comment>
<dbReference type="Proteomes" id="UP000305202">
    <property type="component" value="Unassembled WGS sequence"/>
</dbReference>
<evidence type="ECO:0000256" key="6">
    <source>
        <dbReference type="ARBA" id="ARBA00023163"/>
    </source>
</evidence>
<name>A0ABY2SN31_9HYPH</name>